<evidence type="ECO:0000256" key="2">
    <source>
        <dbReference type="SAM" id="Phobius"/>
    </source>
</evidence>
<evidence type="ECO:0000313" key="5">
    <source>
        <dbReference type="EMBL" id="OGI97178.1"/>
    </source>
</evidence>
<dbReference type="Pfam" id="PF01345">
    <property type="entry name" value="DUF11"/>
    <property type="match status" value="1"/>
</dbReference>
<sequence length="548" mass="58068">MKKTFIYKNILLTGAIFMGLLAFVSLAQAVAPIINTLDATPVGPTYAVLNGSYDANGKSTSVWFQWGTDSSSFGSNTSSLNIGVGSSNYNKFISGLKPSTTYYFRLVGNNGDGTIYGSTLNFTTQSSTGGVTQQNNNTGTPTVTTSSASGINNSSAVLNGYINPNGNTMTRWFDWGTSSGSLTNSTSSGSQGSSTGNFSDTISNLSANTTYYFRAVGRTSGGQTYYGSTSSFQTANTNTSSLVPAAVTKLASSITETSAVMNGTAYTKSVATNGYFKYGTTSALNQTTSIKSLGSASTVDFSETLTGLEKGAIYYFQAVAQNAHGTSLGEVKILRTAGGGVTDDADTGTAVKSKTAINKVAGNSMIMLKIESDKEEVRTGENVAYTVTYKNITSRNLENSILQVLLPRGIEFGGATEGDFSQSENALTVDLDTLSMAEGGEVKLKGVIGRIEKNQDMLVVTARLVYTHPDSRAQEDAIAYYTHDINRLSSQGAAAAAGGYNKFMPDTLLEWLILILVIVGLIYFARKMYPPKNKNELKLKTVDPHFVA</sequence>
<dbReference type="AlphaFoldDB" id="A0A1F6XT47"/>
<accession>A0A1F6XT47</accession>
<evidence type="ECO:0000256" key="1">
    <source>
        <dbReference type="SAM" id="MobiDB-lite"/>
    </source>
</evidence>
<name>A0A1F6XT47_9BACT</name>
<feature type="domain" description="DUF11" evidence="4">
    <location>
        <begin position="369"/>
        <end position="476"/>
    </location>
</feature>
<feature type="region of interest" description="Disordered" evidence="1">
    <location>
        <begin position="127"/>
        <end position="148"/>
    </location>
</feature>
<keyword evidence="2" id="KW-0812">Transmembrane</keyword>
<feature type="signal peptide" evidence="3">
    <location>
        <begin position="1"/>
        <end position="29"/>
    </location>
</feature>
<dbReference type="EMBL" id="MFVN01000018">
    <property type="protein sequence ID" value="OGI97178.1"/>
    <property type="molecule type" value="Genomic_DNA"/>
</dbReference>
<dbReference type="InterPro" id="IPR001434">
    <property type="entry name" value="OmcB-like_DUF11"/>
</dbReference>
<feature type="transmembrane region" description="Helical" evidence="2">
    <location>
        <begin position="508"/>
        <end position="525"/>
    </location>
</feature>
<reference evidence="5 6" key="1">
    <citation type="journal article" date="2016" name="Nat. Commun.">
        <title>Thousands of microbial genomes shed light on interconnected biogeochemical processes in an aquifer system.</title>
        <authorList>
            <person name="Anantharaman K."/>
            <person name="Brown C.T."/>
            <person name="Hug L.A."/>
            <person name="Sharon I."/>
            <person name="Castelle C.J."/>
            <person name="Probst A.J."/>
            <person name="Thomas B.C."/>
            <person name="Singh A."/>
            <person name="Wilkins M.J."/>
            <person name="Karaoz U."/>
            <person name="Brodie E.L."/>
            <person name="Williams K.H."/>
            <person name="Hubbard S.S."/>
            <person name="Banfield J.F."/>
        </authorList>
    </citation>
    <scope>NUCLEOTIDE SEQUENCE [LARGE SCALE GENOMIC DNA]</scope>
</reference>
<evidence type="ECO:0000259" key="4">
    <source>
        <dbReference type="Pfam" id="PF01345"/>
    </source>
</evidence>
<dbReference type="Proteomes" id="UP000177195">
    <property type="component" value="Unassembled WGS sequence"/>
</dbReference>
<keyword evidence="3" id="KW-0732">Signal</keyword>
<comment type="caution">
    <text evidence="5">The sequence shown here is derived from an EMBL/GenBank/DDBJ whole genome shotgun (WGS) entry which is preliminary data.</text>
</comment>
<evidence type="ECO:0000313" key="6">
    <source>
        <dbReference type="Proteomes" id="UP000177195"/>
    </source>
</evidence>
<protein>
    <recommendedName>
        <fullName evidence="4">DUF11 domain-containing protein</fullName>
    </recommendedName>
</protein>
<feature type="chain" id="PRO_5009527446" description="DUF11 domain-containing protein" evidence="3">
    <location>
        <begin position="30"/>
        <end position="548"/>
    </location>
</feature>
<dbReference type="InterPro" id="IPR013783">
    <property type="entry name" value="Ig-like_fold"/>
</dbReference>
<feature type="compositionally biased region" description="Polar residues" evidence="1">
    <location>
        <begin position="135"/>
        <end position="148"/>
    </location>
</feature>
<keyword evidence="2" id="KW-0472">Membrane</keyword>
<gene>
    <name evidence="5" type="ORF">A3I25_01180</name>
</gene>
<dbReference type="InterPro" id="IPR036116">
    <property type="entry name" value="FN3_sf"/>
</dbReference>
<proteinExistence type="predicted"/>
<dbReference type="SUPFAM" id="SSF49265">
    <property type="entry name" value="Fibronectin type III"/>
    <property type="match status" value="1"/>
</dbReference>
<dbReference type="Gene3D" id="2.60.40.10">
    <property type="entry name" value="Immunoglobulins"/>
    <property type="match status" value="1"/>
</dbReference>
<evidence type="ECO:0000256" key="3">
    <source>
        <dbReference type="SAM" id="SignalP"/>
    </source>
</evidence>
<keyword evidence="2" id="KW-1133">Transmembrane helix</keyword>
<organism evidence="5 6">
    <name type="scientific">Candidatus Nomurabacteria bacterium RIFCSPLOWO2_02_FULL_42_17</name>
    <dbReference type="NCBI Taxonomy" id="1801789"/>
    <lineage>
        <taxon>Bacteria</taxon>
        <taxon>Candidatus Nomuraibacteriota</taxon>
    </lineage>
</organism>